<gene>
    <name evidence="1" type="ORF">L3Q82_002396</name>
</gene>
<sequence length="994" mass="105439">MPVPGSLPPPSPYTFPIIPNFSVPSSSPSISPSPSLASTALFCSLLSLLSLLGITGNLYTLGLLLRRSRSKRRRGAGLTCCLMRVPVPSCLANFSSPSSSPISASSSSSSLHLQVLSLALADLLYLFTAPFIVYDSLASGWAFGELGCRLLLSLDLLTMHASIFTLTAMSLDRYRAVAHPLHTSSSNSSGLLRVGLAWGLAVALSLPMMITLHLEDGENQEGQLCVPAWDEQSSKAYLSVLFCTSILGPGLAIGALYATLGRLYWVSQTKPAWASGSSTACPPRAPKPKVLLLILGIVLAFWACFLPFWIWQLLPLYQPDMLRTVPVGTQVTVNRILTGLTYGNSCVNPFFYTLLTGKRRRNQQPLTSANQLCPTARLRLTYSKAALSCIAKPCCSLTQMSKYCCLTERSKDGDDGTKEAGSRRSKWDQPGPGPGGMGEAEAAPSGALDAAAAVAAKINAMLVAKGKLKPSQIGTPGPPDKAVGVGKPPVPTKAKDDLVVAEVEINDVPITCRNLLTRGQTQDEISKVSGAAVSTRGRYMTAEEKGKALPGDRPLYLHVQGQTRELVDRAVNRIKEIITNGVVKAATASSSSSSFTPSGASVTVYQQHNPPPPSLPPITHHKPHFQSGSKALTVLRKMHYVQDKVFVGLEHAIPGFVVKERVEGPGCSYLQHIQAETGAKVFLRGKGSGCLEPASGREAFEPMYIYISHPKPEGLAAAKTLCENLLQTVHAEYSRFLNQMSTMMPTQQGFAQPPVVNGMPPQPPYYPPAGYQPGYPMPVPPPQPQPVPPPYAVPPPIPPTAPAGVPPQYPLPPAHAPAPAPVPAPAPAPALAPAPAPAPGTMPQTIPPVPFPPSAAAPPKAPPPAAPANPPQKRRFTEEVPDERNSGLLGYQHGPIHMTNLGAGFPVGSPETTGPPPPSSSGPPSERDSRQLMPPPLLPVNGVRPRMEERRAPQGPVEPAVKRLKTGLVAYTGDSSDEEEDHSTSKASGPDVRD</sequence>
<proteinExistence type="predicted"/>
<organism evidence="1 2">
    <name type="scientific">Scortum barcoo</name>
    <name type="common">barcoo grunter</name>
    <dbReference type="NCBI Taxonomy" id="214431"/>
    <lineage>
        <taxon>Eukaryota</taxon>
        <taxon>Metazoa</taxon>
        <taxon>Chordata</taxon>
        <taxon>Craniata</taxon>
        <taxon>Vertebrata</taxon>
        <taxon>Euteleostomi</taxon>
        <taxon>Actinopterygii</taxon>
        <taxon>Neopterygii</taxon>
        <taxon>Teleostei</taxon>
        <taxon>Neoteleostei</taxon>
        <taxon>Acanthomorphata</taxon>
        <taxon>Eupercaria</taxon>
        <taxon>Centrarchiformes</taxon>
        <taxon>Terapontoidei</taxon>
        <taxon>Terapontidae</taxon>
        <taxon>Scortum</taxon>
    </lineage>
</organism>
<reference evidence="1" key="1">
    <citation type="submission" date="2022-04" db="EMBL/GenBank/DDBJ databases">
        <title>Jade perch genome.</title>
        <authorList>
            <person name="Chao B."/>
        </authorList>
    </citation>
    <scope>NUCLEOTIDE SEQUENCE</scope>
    <source>
        <strain evidence="1">CB-2022</strain>
    </source>
</reference>
<evidence type="ECO:0000313" key="2">
    <source>
        <dbReference type="Proteomes" id="UP000831701"/>
    </source>
</evidence>
<dbReference type="Proteomes" id="UP000831701">
    <property type="component" value="Chromosome 16"/>
</dbReference>
<name>A0ACB8VYF4_9TELE</name>
<evidence type="ECO:0000313" key="1">
    <source>
        <dbReference type="EMBL" id="KAI3360511.1"/>
    </source>
</evidence>
<protein>
    <submittedName>
        <fullName evidence="1">Uncharacterized protein</fullName>
    </submittedName>
</protein>
<comment type="caution">
    <text evidence="1">The sequence shown here is derived from an EMBL/GenBank/DDBJ whole genome shotgun (WGS) entry which is preliminary data.</text>
</comment>
<accession>A0ACB8VYF4</accession>
<dbReference type="EMBL" id="CM041546">
    <property type="protein sequence ID" value="KAI3360511.1"/>
    <property type="molecule type" value="Genomic_DNA"/>
</dbReference>
<keyword evidence="2" id="KW-1185">Reference proteome</keyword>